<gene>
    <name evidence="1" type="ORF">NCTC13315_02243</name>
</gene>
<dbReference type="EMBL" id="UGNV01000001">
    <property type="protein sequence ID" value="STX29691.1"/>
    <property type="molecule type" value="Genomic_DNA"/>
</dbReference>
<protein>
    <submittedName>
        <fullName evidence="1">Uncharacterized protein</fullName>
    </submittedName>
</protein>
<dbReference type="AlphaFoldDB" id="A0A378I4T8"/>
<evidence type="ECO:0000313" key="2">
    <source>
        <dbReference type="Proteomes" id="UP000254968"/>
    </source>
</evidence>
<dbReference type="RefSeq" id="WP_115303364.1">
    <property type="nucleotide sequence ID" value="NZ_CAAAHO010000002.1"/>
</dbReference>
<reference evidence="1 2" key="1">
    <citation type="submission" date="2018-06" db="EMBL/GenBank/DDBJ databases">
        <authorList>
            <consortium name="Pathogen Informatics"/>
            <person name="Doyle S."/>
        </authorList>
    </citation>
    <scope>NUCLEOTIDE SEQUENCE [LARGE SCALE GENOMIC DNA]</scope>
    <source>
        <strain evidence="1 2">NCTC13315</strain>
    </source>
</reference>
<sequence>MRLVCLVLHLDHFNKDKGGRCPLDNFIRDINPIILSTCMRHIYVFDENQVNNYPETLEKLITYLNTPRQHHSPIKYNYLNNGVDAYSFLLLWSIGALNKDKLLQDDRVLNAIRKTYQQYEQAKEGKKQSAFNKNKEFLNCFLLDAKRMHKALIDFISVDALKEKTPTEKEEIVAQFKEACHKCAEARDSGLLDHLIKFNYTNFLLDSDSLKEMILDNLHAAEESLQHKLEEKNKSPSRLITFFANEELREEQEDLPRKDEESRQQIALRIADLNTLITSLEMGASARAKLIM</sequence>
<name>A0A378I4T8_9GAMM</name>
<dbReference type="OrthoDB" id="5638270at2"/>
<evidence type="ECO:0000313" key="1">
    <source>
        <dbReference type="EMBL" id="STX29691.1"/>
    </source>
</evidence>
<proteinExistence type="predicted"/>
<accession>A0A378I4T8</accession>
<dbReference type="Proteomes" id="UP000254968">
    <property type="component" value="Unassembled WGS sequence"/>
</dbReference>
<organism evidence="1 2">
    <name type="scientific">Legionella beliardensis</name>
    <dbReference type="NCBI Taxonomy" id="91822"/>
    <lineage>
        <taxon>Bacteria</taxon>
        <taxon>Pseudomonadati</taxon>
        <taxon>Pseudomonadota</taxon>
        <taxon>Gammaproteobacteria</taxon>
        <taxon>Legionellales</taxon>
        <taxon>Legionellaceae</taxon>
        <taxon>Legionella</taxon>
    </lineage>
</organism>
<keyword evidence="2" id="KW-1185">Reference proteome</keyword>